<gene>
    <name evidence="2" type="ORF">SKAU_G00243160</name>
</gene>
<dbReference type="Proteomes" id="UP001152622">
    <property type="component" value="Chromosome 8"/>
</dbReference>
<protein>
    <submittedName>
        <fullName evidence="2">Uncharacterized protein</fullName>
    </submittedName>
</protein>
<accession>A0A9Q1ITJ7</accession>
<name>A0A9Q1ITJ7_SYNKA</name>
<organism evidence="2 3">
    <name type="scientific">Synaphobranchus kaupii</name>
    <name type="common">Kaup's arrowtooth eel</name>
    <dbReference type="NCBI Taxonomy" id="118154"/>
    <lineage>
        <taxon>Eukaryota</taxon>
        <taxon>Metazoa</taxon>
        <taxon>Chordata</taxon>
        <taxon>Craniata</taxon>
        <taxon>Vertebrata</taxon>
        <taxon>Euteleostomi</taxon>
        <taxon>Actinopterygii</taxon>
        <taxon>Neopterygii</taxon>
        <taxon>Teleostei</taxon>
        <taxon>Anguilliformes</taxon>
        <taxon>Synaphobranchidae</taxon>
        <taxon>Synaphobranchus</taxon>
    </lineage>
</organism>
<comment type="caution">
    <text evidence="2">The sequence shown here is derived from an EMBL/GenBank/DDBJ whole genome shotgun (WGS) entry which is preliminary data.</text>
</comment>
<keyword evidence="3" id="KW-1185">Reference proteome</keyword>
<evidence type="ECO:0000256" key="1">
    <source>
        <dbReference type="SAM" id="MobiDB-lite"/>
    </source>
</evidence>
<dbReference type="EMBL" id="JAINUF010000008">
    <property type="protein sequence ID" value="KAJ8352840.1"/>
    <property type="molecule type" value="Genomic_DNA"/>
</dbReference>
<feature type="region of interest" description="Disordered" evidence="1">
    <location>
        <begin position="1"/>
        <end position="72"/>
    </location>
</feature>
<sequence length="126" mass="12696">MNFAAVVPSTVPACHHPSETGKADVATPGAAPSTPIPHTCHTGRAAQGGRRAGGSVEDRGGKRAPHIPPPLGILGNNSPWSTCAPLSLPPSPLMASNRCAISPNTQQHSCLAICTGAANIAASFTF</sequence>
<evidence type="ECO:0000313" key="2">
    <source>
        <dbReference type="EMBL" id="KAJ8352840.1"/>
    </source>
</evidence>
<proteinExistence type="predicted"/>
<dbReference type="AlphaFoldDB" id="A0A9Q1ITJ7"/>
<evidence type="ECO:0000313" key="3">
    <source>
        <dbReference type="Proteomes" id="UP001152622"/>
    </source>
</evidence>
<reference evidence="2" key="1">
    <citation type="journal article" date="2023" name="Science">
        <title>Genome structures resolve the early diversification of teleost fishes.</title>
        <authorList>
            <person name="Parey E."/>
            <person name="Louis A."/>
            <person name="Montfort J."/>
            <person name="Bouchez O."/>
            <person name="Roques C."/>
            <person name="Iampietro C."/>
            <person name="Lluch J."/>
            <person name="Castinel A."/>
            <person name="Donnadieu C."/>
            <person name="Desvignes T."/>
            <person name="Floi Bucao C."/>
            <person name="Jouanno E."/>
            <person name="Wen M."/>
            <person name="Mejri S."/>
            <person name="Dirks R."/>
            <person name="Jansen H."/>
            <person name="Henkel C."/>
            <person name="Chen W.J."/>
            <person name="Zahm M."/>
            <person name="Cabau C."/>
            <person name="Klopp C."/>
            <person name="Thompson A.W."/>
            <person name="Robinson-Rechavi M."/>
            <person name="Braasch I."/>
            <person name="Lecointre G."/>
            <person name="Bobe J."/>
            <person name="Postlethwait J.H."/>
            <person name="Berthelot C."/>
            <person name="Roest Crollius H."/>
            <person name="Guiguen Y."/>
        </authorList>
    </citation>
    <scope>NUCLEOTIDE SEQUENCE</scope>
    <source>
        <tissue evidence="2">Blood</tissue>
    </source>
</reference>